<dbReference type="InterPro" id="IPR037185">
    <property type="entry name" value="EmrE-like"/>
</dbReference>
<feature type="transmembrane region" description="Helical" evidence="6">
    <location>
        <begin position="185"/>
        <end position="204"/>
    </location>
</feature>
<reference evidence="8 9" key="1">
    <citation type="submission" date="2018-02" db="EMBL/GenBank/DDBJ databases">
        <title>Genomic Encyclopedia of Archaeal and Bacterial Type Strains, Phase II (KMG-II): from individual species to whole genera.</title>
        <authorList>
            <person name="Goeker M."/>
        </authorList>
    </citation>
    <scope>NUCLEOTIDE SEQUENCE [LARGE SCALE GENOMIC DNA]</scope>
    <source>
        <strain evidence="8 9">DSM 29526</strain>
    </source>
</reference>
<feature type="transmembrane region" description="Helical" evidence="6">
    <location>
        <begin position="35"/>
        <end position="56"/>
    </location>
</feature>
<feature type="transmembrane region" description="Helical" evidence="6">
    <location>
        <begin position="68"/>
        <end position="88"/>
    </location>
</feature>
<feature type="transmembrane region" description="Helical" evidence="6">
    <location>
        <begin position="220"/>
        <end position="242"/>
    </location>
</feature>
<evidence type="ECO:0000256" key="6">
    <source>
        <dbReference type="SAM" id="Phobius"/>
    </source>
</evidence>
<evidence type="ECO:0000256" key="3">
    <source>
        <dbReference type="ARBA" id="ARBA00022692"/>
    </source>
</evidence>
<feature type="transmembrane region" description="Helical" evidence="6">
    <location>
        <begin position="125"/>
        <end position="146"/>
    </location>
</feature>
<accession>A0A2S6I360</accession>
<comment type="similarity">
    <text evidence="2">Belongs to the EamA transporter family.</text>
</comment>
<evidence type="ECO:0000259" key="7">
    <source>
        <dbReference type="Pfam" id="PF00892"/>
    </source>
</evidence>
<sequence>MGRDRLFILLAFFVTYIVWGATYLANYWAIGSIPVFGMGGTRFLAAGLLLYAFTLLRGDRSLPTPRQAVNSSVIGVLLLSVGTGAVVWAQQYIPTSTTSLIIAFEPLVVMLMMWGALSSRPPLKAFFGAFVSICGMMLLITQPIALGGGGDSLKGLLGITTGMVCWGAGMLLRQRLDLGENRMRATAMQMISAGVILLVFSLAIDEWAGWSWQELTTRSAYAWLFLVFFGSILAFSAFNYLLGQVSADKVSTNTYVNPVVAVLLGGMLNGEVITVQSMVAGAVLLGGVYFINSATA</sequence>
<proteinExistence type="inferred from homology"/>
<gene>
    <name evidence="8" type="ORF">CLV84_2519</name>
</gene>
<dbReference type="RefSeq" id="WP_170067687.1">
    <property type="nucleotide sequence ID" value="NZ_PTJC01000006.1"/>
</dbReference>
<dbReference type="PANTHER" id="PTHR32322:SF2">
    <property type="entry name" value="EAMA DOMAIN-CONTAINING PROTEIN"/>
    <property type="match status" value="1"/>
</dbReference>
<feature type="domain" description="EamA" evidence="7">
    <location>
        <begin position="8"/>
        <end position="140"/>
    </location>
</feature>
<keyword evidence="3 6" id="KW-0812">Transmembrane</keyword>
<comment type="subcellular location">
    <subcellularLocation>
        <location evidence="1">Membrane</location>
        <topology evidence="1">Multi-pass membrane protein</topology>
    </subcellularLocation>
</comment>
<dbReference type="InterPro" id="IPR050638">
    <property type="entry name" value="AA-Vitamin_Transporters"/>
</dbReference>
<dbReference type="InterPro" id="IPR000620">
    <property type="entry name" value="EamA_dom"/>
</dbReference>
<name>A0A2S6I360_9BACT</name>
<dbReference type="Proteomes" id="UP000237662">
    <property type="component" value="Unassembled WGS sequence"/>
</dbReference>
<evidence type="ECO:0000256" key="4">
    <source>
        <dbReference type="ARBA" id="ARBA00022989"/>
    </source>
</evidence>
<dbReference type="GO" id="GO:0016020">
    <property type="term" value="C:membrane"/>
    <property type="evidence" value="ECO:0007669"/>
    <property type="project" value="UniProtKB-SubCell"/>
</dbReference>
<dbReference type="SUPFAM" id="SSF103481">
    <property type="entry name" value="Multidrug resistance efflux transporter EmrE"/>
    <property type="match status" value="2"/>
</dbReference>
<organism evidence="8 9">
    <name type="scientific">Neolewinella xylanilytica</name>
    <dbReference type="NCBI Taxonomy" id="1514080"/>
    <lineage>
        <taxon>Bacteria</taxon>
        <taxon>Pseudomonadati</taxon>
        <taxon>Bacteroidota</taxon>
        <taxon>Saprospiria</taxon>
        <taxon>Saprospirales</taxon>
        <taxon>Lewinellaceae</taxon>
        <taxon>Neolewinella</taxon>
    </lineage>
</organism>
<keyword evidence="5 6" id="KW-0472">Membrane</keyword>
<feature type="transmembrane region" description="Helical" evidence="6">
    <location>
        <begin position="152"/>
        <end position="173"/>
    </location>
</feature>
<dbReference type="PANTHER" id="PTHR32322">
    <property type="entry name" value="INNER MEMBRANE TRANSPORTER"/>
    <property type="match status" value="1"/>
</dbReference>
<feature type="transmembrane region" description="Helical" evidence="6">
    <location>
        <begin position="7"/>
        <end position="29"/>
    </location>
</feature>
<evidence type="ECO:0000256" key="1">
    <source>
        <dbReference type="ARBA" id="ARBA00004141"/>
    </source>
</evidence>
<dbReference type="AlphaFoldDB" id="A0A2S6I360"/>
<evidence type="ECO:0000313" key="9">
    <source>
        <dbReference type="Proteomes" id="UP000237662"/>
    </source>
</evidence>
<keyword evidence="9" id="KW-1185">Reference proteome</keyword>
<feature type="domain" description="EamA" evidence="7">
    <location>
        <begin position="154"/>
        <end position="292"/>
    </location>
</feature>
<evidence type="ECO:0000313" key="8">
    <source>
        <dbReference type="EMBL" id="PPK85616.1"/>
    </source>
</evidence>
<comment type="caution">
    <text evidence="8">The sequence shown here is derived from an EMBL/GenBank/DDBJ whole genome shotgun (WGS) entry which is preliminary data.</text>
</comment>
<dbReference type="EMBL" id="PTJC01000006">
    <property type="protein sequence ID" value="PPK85616.1"/>
    <property type="molecule type" value="Genomic_DNA"/>
</dbReference>
<evidence type="ECO:0000256" key="2">
    <source>
        <dbReference type="ARBA" id="ARBA00007362"/>
    </source>
</evidence>
<evidence type="ECO:0000256" key="5">
    <source>
        <dbReference type="ARBA" id="ARBA00023136"/>
    </source>
</evidence>
<protein>
    <submittedName>
        <fullName evidence="8">Drug/metabolite transporter (DMT)-like permease</fullName>
    </submittedName>
</protein>
<dbReference type="Pfam" id="PF00892">
    <property type="entry name" value="EamA"/>
    <property type="match status" value="2"/>
</dbReference>
<feature type="transmembrane region" description="Helical" evidence="6">
    <location>
        <begin position="100"/>
        <end position="118"/>
    </location>
</feature>
<keyword evidence="4 6" id="KW-1133">Transmembrane helix</keyword>